<feature type="compositionally biased region" description="Polar residues" evidence="6">
    <location>
        <begin position="66"/>
        <end position="84"/>
    </location>
</feature>
<dbReference type="Pfam" id="PF01734">
    <property type="entry name" value="Patatin"/>
    <property type="match status" value="1"/>
</dbReference>
<feature type="domain" description="PNPLA" evidence="8">
    <location>
        <begin position="305"/>
        <end position="497"/>
    </location>
</feature>
<evidence type="ECO:0000256" key="5">
    <source>
        <dbReference type="PROSITE-ProRule" id="PRU01161"/>
    </source>
</evidence>
<evidence type="ECO:0000256" key="2">
    <source>
        <dbReference type="ARBA" id="ARBA00022801"/>
    </source>
</evidence>
<keyword evidence="2 5" id="KW-0378">Hydrolase</keyword>
<dbReference type="PROSITE" id="PS51635">
    <property type="entry name" value="PNPLA"/>
    <property type="match status" value="1"/>
</dbReference>
<dbReference type="InterPro" id="IPR002641">
    <property type="entry name" value="PNPLA_dom"/>
</dbReference>
<dbReference type="CDD" id="cd07232">
    <property type="entry name" value="Pat_PLPL"/>
    <property type="match status" value="1"/>
</dbReference>
<dbReference type="PANTHER" id="PTHR14226">
    <property type="entry name" value="NEUROPATHY TARGET ESTERASE/SWISS CHEESE D.MELANOGASTER"/>
    <property type="match status" value="1"/>
</dbReference>
<comment type="caution">
    <text evidence="9">The sequence shown here is derived from an EMBL/GenBank/DDBJ whole genome shotgun (WGS) entry which is preliminary data.</text>
</comment>
<keyword evidence="3 5" id="KW-0442">Lipid degradation</keyword>
<keyword evidence="9" id="KW-0808">Transferase</keyword>
<dbReference type="InterPro" id="IPR050301">
    <property type="entry name" value="NTE"/>
</dbReference>
<feature type="active site" description="Proton acceptor" evidence="5">
    <location>
        <position position="484"/>
    </location>
</feature>
<sequence>MSTSSSSTSLPAGLTESELWDVDYINPEHVQAFERALAMSDAAPPEGDMSPYSPRSPPISIYEGISGNNQPWKNGPDNGSTLGSELNGHGRGERVEKLTATSDFAPIHQRVSRRRTQALQQGLTYHLLRWPILAFLFGIIYFEFGLYVLIRQIVNAFEYLVAWRGYKSSLRQEMRKAKTYEEWVQAAKKLDTYLGFDDWKEVEEDSYFDHVLVKRVRRTLTKLRNAKDTRGLMDALAVCIRSNFAGTESVKMYSETFYGTKKIVESHVREVAACLDFVRTATDVSLEEKRAFFRAINKNYGSSALCLSGGASFGYYHFGVIKAFLDADLLPRVVTGTSAGGLVAALLCTRTNDELKQLLVPRLADKITACSDPFRVWFKRFRKTGARFSSVEWAEKAMFFTRGSLTFKEAYERTGRALNVSVVPSDRHSPTILLNHLTAPNCLIWSAILASAAVPGILNPVVLMAKDRNGQVKPHNLGGSRFKDGSLREDIPLGSLHTQFNCNFSIVSQTNPHIHLFFFAPRGSVGRPVAHRKGKGWRGGFILSALESYIKLDLTKHFKVIRDLDLLPQLLQSDWSGVFLQRFSGDLTLTPRSTFADWFKILSDPNRERLERMLDVGQRVTWPALRMVHNRMAIERAILRGRTEVRHALQRDRTTIDTDVRDTDRPIDGLPAISHVPIESDADAGFALRSRKSKTTRARAGGTEAYAQSNTVRNRMLAERHSQPAPDTQQVDREADRGYTTSLSDRLRHVRSSSLTAFASPFRRYSQSQHLSAQNEQRESEPRRRSQLSISRWFGGVSESSSEEEDDDGTGSPGGGGDETPRFSQTAMGLDESALVDDPDSTPEGDVEPIPGGESVDQQTIDAGAAAGERFLPVSAGGGRGAQYSPPQQDEF</sequence>
<proteinExistence type="inferred from homology"/>
<dbReference type="Proteomes" id="UP001182556">
    <property type="component" value="Unassembled WGS sequence"/>
</dbReference>
<keyword evidence="7" id="KW-1133">Transmembrane helix</keyword>
<accession>A0AAD9FQL9</accession>
<dbReference type="InterPro" id="IPR016035">
    <property type="entry name" value="Acyl_Trfase/lysoPLipase"/>
</dbReference>
<evidence type="ECO:0000313" key="9">
    <source>
        <dbReference type="EMBL" id="KAK1923727.1"/>
    </source>
</evidence>
<dbReference type="GO" id="GO:0016042">
    <property type="term" value="P:lipid catabolic process"/>
    <property type="evidence" value="ECO:0007669"/>
    <property type="project" value="UniProtKB-UniRule"/>
</dbReference>
<dbReference type="InterPro" id="IPR021771">
    <property type="entry name" value="Triacylglycerol_lipase_N"/>
</dbReference>
<evidence type="ECO:0000313" key="10">
    <source>
        <dbReference type="Proteomes" id="UP001182556"/>
    </source>
</evidence>
<comment type="caution">
    <text evidence="5">Lacks conserved residue(s) required for the propagation of feature annotation.</text>
</comment>
<dbReference type="Pfam" id="PF11815">
    <property type="entry name" value="DUF3336"/>
    <property type="match status" value="1"/>
</dbReference>
<dbReference type="AlphaFoldDB" id="A0AAD9FQL9"/>
<dbReference type="GO" id="GO:0006641">
    <property type="term" value="P:triglyceride metabolic process"/>
    <property type="evidence" value="ECO:0007669"/>
    <property type="project" value="UniProtKB-ARBA"/>
</dbReference>
<keyword evidence="4 5" id="KW-0443">Lipid metabolism</keyword>
<dbReference type="PANTHER" id="PTHR14226:SF66">
    <property type="entry name" value="TRIACYLGLYCEROL LIPASE PTL2"/>
    <property type="match status" value="1"/>
</dbReference>
<dbReference type="Gene3D" id="3.40.1090.10">
    <property type="entry name" value="Cytosolic phospholipase A2 catalytic domain"/>
    <property type="match status" value="2"/>
</dbReference>
<dbReference type="GO" id="GO:0016740">
    <property type="term" value="F:transferase activity"/>
    <property type="evidence" value="ECO:0007669"/>
    <property type="project" value="UniProtKB-KW"/>
</dbReference>
<evidence type="ECO:0000256" key="1">
    <source>
        <dbReference type="ARBA" id="ARBA00006104"/>
    </source>
</evidence>
<evidence type="ECO:0000259" key="8">
    <source>
        <dbReference type="PROSITE" id="PS51635"/>
    </source>
</evidence>
<keyword evidence="7" id="KW-0472">Membrane</keyword>
<dbReference type="EMBL" id="JAODAN010000006">
    <property type="protein sequence ID" value="KAK1923727.1"/>
    <property type="molecule type" value="Genomic_DNA"/>
</dbReference>
<feature type="transmembrane region" description="Helical" evidence="7">
    <location>
        <begin position="130"/>
        <end position="150"/>
    </location>
</feature>
<keyword evidence="10" id="KW-1185">Reference proteome</keyword>
<comment type="similarity">
    <text evidence="1">Belongs to the PLPL family.</text>
</comment>
<feature type="active site" description="Nucleophile" evidence="5">
    <location>
        <position position="338"/>
    </location>
</feature>
<name>A0AAD9FQL9_PAPLA</name>
<dbReference type="GO" id="GO:0004806">
    <property type="term" value="F:triacylglycerol lipase activity"/>
    <property type="evidence" value="ECO:0007669"/>
    <property type="project" value="InterPro"/>
</dbReference>
<evidence type="ECO:0000256" key="7">
    <source>
        <dbReference type="SAM" id="Phobius"/>
    </source>
</evidence>
<evidence type="ECO:0000256" key="3">
    <source>
        <dbReference type="ARBA" id="ARBA00022963"/>
    </source>
</evidence>
<gene>
    <name evidence="9" type="ORF">DB88DRAFT_492202</name>
</gene>
<evidence type="ECO:0000256" key="4">
    <source>
        <dbReference type="ARBA" id="ARBA00023098"/>
    </source>
</evidence>
<feature type="short sequence motif" description="GXSXG" evidence="5">
    <location>
        <begin position="336"/>
        <end position="340"/>
    </location>
</feature>
<feature type="region of interest" description="Disordered" evidence="6">
    <location>
        <begin position="63"/>
        <end position="89"/>
    </location>
</feature>
<evidence type="ECO:0000256" key="6">
    <source>
        <dbReference type="SAM" id="MobiDB-lite"/>
    </source>
</evidence>
<protein>
    <submittedName>
        <fullName evidence="9">Acyl transferase/acyl hydrolase/lysophospholipase</fullName>
    </submittedName>
</protein>
<keyword evidence="7" id="KW-0812">Transmembrane</keyword>
<feature type="region of interest" description="Disordered" evidence="6">
    <location>
        <begin position="764"/>
        <end position="892"/>
    </location>
</feature>
<reference evidence="9" key="1">
    <citation type="submission" date="2023-02" db="EMBL/GenBank/DDBJ databases">
        <title>Identification and recombinant expression of a fungal hydrolase from Papiliotrema laurentii that hydrolyzes apple cutin and clears colloidal polyester polyurethane.</title>
        <authorList>
            <consortium name="DOE Joint Genome Institute"/>
            <person name="Roman V.A."/>
            <person name="Bojanowski C."/>
            <person name="Crable B.R."/>
            <person name="Wagner D.N."/>
            <person name="Hung C.S."/>
            <person name="Nadeau L.J."/>
            <person name="Schratz L."/>
            <person name="Haridas S."/>
            <person name="Pangilinan J."/>
            <person name="Lipzen A."/>
            <person name="Na H."/>
            <person name="Yan M."/>
            <person name="Ng V."/>
            <person name="Grigoriev I.V."/>
            <person name="Spatafora J.W."/>
            <person name="Barlow D."/>
            <person name="Biffinger J."/>
            <person name="Kelley-Loughnane N."/>
            <person name="Varaljay V.A."/>
            <person name="Crookes-Goodson W.J."/>
        </authorList>
    </citation>
    <scope>NUCLEOTIDE SEQUENCE</scope>
    <source>
        <strain evidence="9">5307AH</strain>
    </source>
</reference>
<dbReference type="SUPFAM" id="SSF52151">
    <property type="entry name" value="FabD/lysophospholipase-like"/>
    <property type="match status" value="1"/>
</dbReference>
<organism evidence="9 10">
    <name type="scientific">Papiliotrema laurentii</name>
    <name type="common">Cryptococcus laurentii</name>
    <dbReference type="NCBI Taxonomy" id="5418"/>
    <lineage>
        <taxon>Eukaryota</taxon>
        <taxon>Fungi</taxon>
        <taxon>Dikarya</taxon>
        <taxon>Basidiomycota</taxon>
        <taxon>Agaricomycotina</taxon>
        <taxon>Tremellomycetes</taxon>
        <taxon>Tremellales</taxon>
        <taxon>Rhynchogastremaceae</taxon>
        <taxon>Papiliotrema</taxon>
    </lineage>
</organism>
<feature type="compositionally biased region" description="Acidic residues" evidence="6">
    <location>
        <begin position="834"/>
        <end position="847"/>
    </location>
</feature>